<evidence type="ECO:0000313" key="3">
    <source>
        <dbReference type="Proteomes" id="UP000886842"/>
    </source>
</evidence>
<proteinExistence type="predicted"/>
<gene>
    <name evidence="2" type="ORF">IAA98_15490</name>
</gene>
<keyword evidence="1" id="KW-0378">Hydrolase</keyword>
<dbReference type="GO" id="GO:0009143">
    <property type="term" value="P:nucleoside triphosphate catabolic process"/>
    <property type="evidence" value="ECO:0007669"/>
    <property type="project" value="InterPro"/>
</dbReference>
<reference evidence="2" key="1">
    <citation type="submission" date="2020-10" db="EMBL/GenBank/DDBJ databases">
        <authorList>
            <person name="Gilroy R."/>
        </authorList>
    </citation>
    <scope>NUCLEOTIDE SEQUENCE</scope>
    <source>
        <strain evidence="2">ChiGjej1B1-24693</strain>
    </source>
</reference>
<evidence type="ECO:0000313" key="2">
    <source>
        <dbReference type="EMBL" id="HIT76980.1"/>
    </source>
</evidence>
<dbReference type="InterPro" id="IPR029001">
    <property type="entry name" value="ITPase-like_fam"/>
</dbReference>
<dbReference type="Gene3D" id="3.90.950.10">
    <property type="match status" value="1"/>
</dbReference>
<dbReference type="GO" id="GO:0047429">
    <property type="term" value="F:nucleoside triphosphate diphosphatase activity"/>
    <property type="evidence" value="ECO:0007669"/>
    <property type="project" value="InterPro"/>
</dbReference>
<evidence type="ECO:0000256" key="1">
    <source>
        <dbReference type="ARBA" id="ARBA00022801"/>
    </source>
</evidence>
<dbReference type="Pfam" id="PF01725">
    <property type="entry name" value="Ham1p_like"/>
    <property type="match status" value="1"/>
</dbReference>
<name>A0A9D1KNR6_9ACTN</name>
<feature type="non-terminal residue" evidence="2">
    <location>
        <position position="68"/>
    </location>
</feature>
<dbReference type="SUPFAM" id="SSF52972">
    <property type="entry name" value="ITPase-like"/>
    <property type="match status" value="1"/>
</dbReference>
<protein>
    <submittedName>
        <fullName evidence="2">Non-canonical purine NTP pyrophosphatase</fullName>
    </submittedName>
</protein>
<dbReference type="Proteomes" id="UP000886842">
    <property type="component" value="Unassembled WGS sequence"/>
</dbReference>
<sequence length="68" mass="6939">MTESGPVVVLATNNAKKLVELRRVMASAAPAVTVLGLADVAPYPEPAETEPSFAGNAVLKAQACTEAT</sequence>
<organism evidence="2 3">
    <name type="scientific">Candidatus Avipropionibacterium avicola</name>
    <dbReference type="NCBI Taxonomy" id="2840701"/>
    <lineage>
        <taxon>Bacteria</taxon>
        <taxon>Bacillati</taxon>
        <taxon>Actinomycetota</taxon>
        <taxon>Actinomycetes</taxon>
        <taxon>Propionibacteriales</taxon>
        <taxon>Propionibacteriaceae</taxon>
        <taxon>Propionibacteriaceae incertae sedis</taxon>
        <taxon>Candidatus Avipropionibacterium</taxon>
    </lineage>
</organism>
<comment type="caution">
    <text evidence="2">The sequence shown here is derived from an EMBL/GenBank/DDBJ whole genome shotgun (WGS) entry which is preliminary data.</text>
</comment>
<dbReference type="InterPro" id="IPR002637">
    <property type="entry name" value="RdgB/HAM1"/>
</dbReference>
<dbReference type="EMBL" id="DVLP01000447">
    <property type="protein sequence ID" value="HIT76980.1"/>
    <property type="molecule type" value="Genomic_DNA"/>
</dbReference>
<accession>A0A9D1KNR6</accession>
<dbReference type="AlphaFoldDB" id="A0A9D1KNR6"/>
<reference evidence="2" key="2">
    <citation type="journal article" date="2021" name="PeerJ">
        <title>Extensive microbial diversity within the chicken gut microbiome revealed by metagenomics and culture.</title>
        <authorList>
            <person name="Gilroy R."/>
            <person name="Ravi A."/>
            <person name="Getino M."/>
            <person name="Pursley I."/>
            <person name="Horton D.L."/>
            <person name="Alikhan N.F."/>
            <person name="Baker D."/>
            <person name="Gharbi K."/>
            <person name="Hall N."/>
            <person name="Watson M."/>
            <person name="Adriaenssens E.M."/>
            <person name="Foster-Nyarko E."/>
            <person name="Jarju S."/>
            <person name="Secka A."/>
            <person name="Antonio M."/>
            <person name="Oren A."/>
            <person name="Chaudhuri R.R."/>
            <person name="La Ragione R."/>
            <person name="Hildebrand F."/>
            <person name="Pallen M.J."/>
        </authorList>
    </citation>
    <scope>NUCLEOTIDE SEQUENCE</scope>
    <source>
        <strain evidence="2">ChiGjej1B1-24693</strain>
    </source>
</reference>